<comment type="similarity">
    <text evidence="1">Belongs to the Gfo/Idh/MocA family.</text>
</comment>
<dbReference type="Gene3D" id="3.40.50.720">
    <property type="entry name" value="NAD(P)-binding Rossmann-like Domain"/>
    <property type="match status" value="1"/>
</dbReference>
<feature type="domain" description="GFO/IDH/MocA-like oxidoreductase" evidence="4">
    <location>
        <begin position="148"/>
        <end position="264"/>
    </location>
</feature>
<evidence type="ECO:0000259" key="3">
    <source>
        <dbReference type="Pfam" id="PF01408"/>
    </source>
</evidence>
<proteinExistence type="inferred from homology"/>
<dbReference type="InterPro" id="IPR000683">
    <property type="entry name" value="Gfo/Idh/MocA-like_OxRdtase_N"/>
</dbReference>
<protein>
    <submittedName>
        <fullName evidence="5">Aldo/keto reductase</fullName>
    </submittedName>
</protein>
<dbReference type="SUPFAM" id="SSF55347">
    <property type="entry name" value="Glyceraldehyde-3-phosphate dehydrogenase-like, C-terminal domain"/>
    <property type="match status" value="1"/>
</dbReference>
<dbReference type="AlphaFoldDB" id="W0FP79"/>
<dbReference type="EMBL" id="KC246800">
    <property type="protein sequence ID" value="AHF24632.1"/>
    <property type="molecule type" value="Genomic_DNA"/>
</dbReference>
<dbReference type="Gene3D" id="3.30.360.10">
    <property type="entry name" value="Dihydrodipicolinate Reductase, domain 2"/>
    <property type="match status" value="1"/>
</dbReference>
<dbReference type="PANTHER" id="PTHR22604:SF105">
    <property type="entry name" value="TRANS-1,2-DIHYDROBENZENE-1,2-DIOL DEHYDROGENASE"/>
    <property type="match status" value="1"/>
</dbReference>
<evidence type="ECO:0000313" key="5">
    <source>
        <dbReference type="EMBL" id="AHF24632.1"/>
    </source>
</evidence>
<name>W0FP79_9BACT</name>
<evidence type="ECO:0000256" key="2">
    <source>
        <dbReference type="ARBA" id="ARBA00023002"/>
    </source>
</evidence>
<sequence length="337" mass="37760">MKKAVPASGQEGRTGMEKVKWGVLGTADIARGQTIPGMMLAEHCERYAIAGRRIEKAESYREEFGFRKAYGSYDELLADPEVQAVYIPLPNDIHCEWTVKALKAKKHVLCEKPLAVSEAQVQEMFRAAEENDVLLMEAFAYLHSPFVKAVKAELDAGVIGEIRYFESAFITGRRPDTDIRLRKETYGGAFYDLGCYPLSMAMWMLGKEPDEVKAAAQFSEKQIDLFTSALLLYDNGLVANIDCGMLLPTNRLDRFHVHGTLGEIVSPVEFNQCGEIPYTVIRNGVKETKTVTAPNNYALETEQLSRCILYGEKPHVSREFSLLTARVTDRILKAIGY</sequence>
<evidence type="ECO:0000259" key="4">
    <source>
        <dbReference type="Pfam" id="PF22725"/>
    </source>
</evidence>
<keyword evidence="2" id="KW-0560">Oxidoreductase</keyword>
<reference evidence="5" key="1">
    <citation type="journal article" date="2013" name="PLoS ONE">
        <title>Metagenomic insights into the carbohydrate-active enzymes carried by the microorganisms adhering to solid digesta in the rumen of cows.</title>
        <authorList>
            <person name="Wang L."/>
            <person name="Hatem A."/>
            <person name="Catalyurek U.V."/>
            <person name="Morrison M."/>
            <person name="Yu Z."/>
        </authorList>
    </citation>
    <scope>NUCLEOTIDE SEQUENCE</scope>
</reference>
<dbReference type="GO" id="GO:0016491">
    <property type="term" value="F:oxidoreductase activity"/>
    <property type="evidence" value="ECO:0007669"/>
    <property type="project" value="UniProtKB-KW"/>
</dbReference>
<dbReference type="InterPro" id="IPR050984">
    <property type="entry name" value="Gfo/Idh/MocA_domain"/>
</dbReference>
<dbReference type="PANTHER" id="PTHR22604">
    <property type="entry name" value="OXIDOREDUCTASES"/>
    <property type="match status" value="1"/>
</dbReference>
<accession>W0FP79</accession>
<dbReference type="Pfam" id="PF22725">
    <property type="entry name" value="GFO_IDH_MocA_C3"/>
    <property type="match status" value="1"/>
</dbReference>
<dbReference type="Pfam" id="PF01408">
    <property type="entry name" value="GFO_IDH_MocA"/>
    <property type="match status" value="1"/>
</dbReference>
<dbReference type="InterPro" id="IPR036291">
    <property type="entry name" value="NAD(P)-bd_dom_sf"/>
</dbReference>
<organism evidence="5">
    <name type="scientific">uncultured bacterium Contig27</name>
    <dbReference type="NCBI Taxonomy" id="1393547"/>
    <lineage>
        <taxon>Bacteria</taxon>
        <taxon>environmental samples</taxon>
    </lineage>
</organism>
<evidence type="ECO:0000256" key="1">
    <source>
        <dbReference type="ARBA" id="ARBA00010928"/>
    </source>
</evidence>
<dbReference type="SUPFAM" id="SSF51735">
    <property type="entry name" value="NAD(P)-binding Rossmann-fold domains"/>
    <property type="match status" value="1"/>
</dbReference>
<feature type="domain" description="Gfo/Idh/MocA-like oxidoreductase N-terminal" evidence="3">
    <location>
        <begin position="20"/>
        <end position="138"/>
    </location>
</feature>
<dbReference type="InterPro" id="IPR055170">
    <property type="entry name" value="GFO_IDH_MocA-like_dom"/>
</dbReference>
<dbReference type="GO" id="GO:0000166">
    <property type="term" value="F:nucleotide binding"/>
    <property type="evidence" value="ECO:0007669"/>
    <property type="project" value="InterPro"/>
</dbReference>